<feature type="region of interest" description="Disordered" evidence="2">
    <location>
        <begin position="216"/>
        <end position="414"/>
    </location>
</feature>
<keyword evidence="1" id="KW-0862">Zinc</keyword>
<reference evidence="4" key="1">
    <citation type="journal article" date="2021" name="Cell">
        <title>Tracing the genetic footprints of vertebrate landing in non-teleost ray-finned fishes.</title>
        <authorList>
            <person name="Bi X."/>
            <person name="Wang K."/>
            <person name="Yang L."/>
            <person name="Pan H."/>
            <person name="Jiang H."/>
            <person name="Wei Q."/>
            <person name="Fang M."/>
            <person name="Yu H."/>
            <person name="Zhu C."/>
            <person name="Cai Y."/>
            <person name="He Y."/>
            <person name="Gan X."/>
            <person name="Zeng H."/>
            <person name="Yu D."/>
            <person name="Zhu Y."/>
            <person name="Jiang H."/>
            <person name="Qiu Q."/>
            <person name="Yang H."/>
            <person name="Zhang Y.E."/>
            <person name="Wang W."/>
            <person name="Zhu M."/>
            <person name="He S."/>
            <person name="Zhang G."/>
        </authorList>
    </citation>
    <scope>NUCLEOTIDE SEQUENCE</scope>
    <source>
        <strain evidence="4">Pddl_001</strain>
    </source>
</reference>
<dbReference type="InterPro" id="IPR036875">
    <property type="entry name" value="Znf_CCHC_sf"/>
</dbReference>
<dbReference type="InterPro" id="IPR001878">
    <property type="entry name" value="Znf_CCHC"/>
</dbReference>
<feature type="non-terminal residue" evidence="4">
    <location>
        <position position="1"/>
    </location>
</feature>
<dbReference type="Gene3D" id="4.10.60.10">
    <property type="entry name" value="Zinc finger, CCHC-type"/>
    <property type="match status" value="2"/>
</dbReference>
<dbReference type="Pfam" id="PF23058">
    <property type="entry name" value="RBD_ZCCHC3_2nd"/>
    <property type="match status" value="1"/>
</dbReference>
<evidence type="ECO:0000259" key="3">
    <source>
        <dbReference type="PROSITE" id="PS50158"/>
    </source>
</evidence>
<feature type="compositionally biased region" description="Gly residues" evidence="2">
    <location>
        <begin position="317"/>
        <end position="327"/>
    </location>
</feature>
<proteinExistence type="predicted"/>
<accession>A0ABS2YQ72</accession>
<dbReference type="EMBL" id="JAAWVQ010179953">
    <property type="protein sequence ID" value="MBN3288905.1"/>
    <property type="molecule type" value="Genomic_DNA"/>
</dbReference>
<evidence type="ECO:0000256" key="2">
    <source>
        <dbReference type="SAM" id="MobiDB-lite"/>
    </source>
</evidence>
<evidence type="ECO:0000313" key="4">
    <source>
        <dbReference type="EMBL" id="MBN3288905.1"/>
    </source>
</evidence>
<dbReference type="PANTHER" id="PTHR22639">
    <property type="entry name" value="GAG-RELATED PROTEIN"/>
    <property type="match status" value="1"/>
</dbReference>
<dbReference type="SUPFAM" id="SSF57756">
    <property type="entry name" value="Retrovirus zinc finger-like domains"/>
    <property type="match status" value="1"/>
</dbReference>
<evidence type="ECO:0000256" key="1">
    <source>
        <dbReference type="PROSITE-ProRule" id="PRU00047"/>
    </source>
</evidence>
<feature type="domain" description="CCHC-type" evidence="3">
    <location>
        <begin position="82"/>
        <end position="97"/>
    </location>
</feature>
<dbReference type="PROSITE" id="PS50158">
    <property type="entry name" value="ZF_CCHC"/>
    <property type="match status" value="2"/>
</dbReference>
<name>A0ABS2YQ72_POLSP</name>
<dbReference type="Pfam" id="PF00098">
    <property type="entry name" value="zf-CCHC"/>
    <property type="match status" value="2"/>
</dbReference>
<keyword evidence="1" id="KW-0863">Zinc-finger</keyword>
<protein>
    <submittedName>
        <fullName evidence="4">ZCHC3 protein</fullName>
    </submittedName>
</protein>
<sequence length="441" mass="47844">MFNETVSEQDVNTWIARYCVVKRSAVKVLDSDQIWNGSWRILVKLYESATGYGYGGFRHIPSDITLGPNRGFVFYQGQPKLCRKCGEMGHLAVVCKKEICGVCKEVGHSSMDCVSERRCNLCGEEGHLFRDCPQSFANRTRAGRVQDMTGVGTKNTVNVDVDAEVERNDQIVVNLNVDLSSDLAVSPFSAESVELEEEAFEGAGVLSCSEVIGGEGEGVSESQEVVPETPMSEEEGGEARGDFVVGGEMGGNEFGEKKGGMSGVKEAGNKPGVSVGEGSKEDKTAKETENVNNNEAVQRGRSATVGERERGNRSESGGRGGSVGRGEAGVSYIRSRQRSASVIEIMDVEKATDKRKKEKWELAQSKKTKKTKNKDESSESEQDEERERGERSSASFLLPGFSPSSEIGSPIFDGGARDFGSESVYENVDDFVEAMSMSKSK</sequence>
<comment type="caution">
    <text evidence="4">The sequence shown here is derived from an EMBL/GenBank/DDBJ whole genome shotgun (WGS) entry which is preliminary data.</text>
</comment>
<organism evidence="4 5">
    <name type="scientific">Polyodon spathula</name>
    <name type="common">North American paddlefish</name>
    <name type="synonym">Squalus spathula</name>
    <dbReference type="NCBI Taxonomy" id="7913"/>
    <lineage>
        <taxon>Eukaryota</taxon>
        <taxon>Metazoa</taxon>
        <taxon>Chordata</taxon>
        <taxon>Craniata</taxon>
        <taxon>Vertebrata</taxon>
        <taxon>Euteleostomi</taxon>
        <taxon>Actinopterygii</taxon>
        <taxon>Chondrostei</taxon>
        <taxon>Acipenseriformes</taxon>
        <taxon>Polyodontidae</taxon>
        <taxon>Polyodon</taxon>
    </lineage>
</organism>
<keyword evidence="1" id="KW-0479">Metal-binding</keyword>
<feature type="non-terminal residue" evidence="4">
    <location>
        <position position="441"/>
    </location>
</feature>
<keyword evidence="5" id="KW-1185">Reference proteome</keyword>
<dbReference type="InterPro" id="IPR042509">
    <property type="entry name" value="ZCCHC3"/>
</dbReference>
<dbReference type="SMART" id="SM00343">
    <property type="entry name" value="ZnF_C2HC"/>
    <property type="match status" value="3"/>
</dbReference>
<feature type="compositionally biased region" description="Low complexity" evidence="2">
    <location>
        <begin position="219"/>
        <end position="228"/>
    </location>
</feature>
<dbReference type="Proteomes" id="UP001166093">
    <property type="component" value="Unassembled WGS sequence"/>
</dbReference>
<dbReference type="PANTHER" id="PTHR22639:SF3">
    <property type="entry name" value="ZINC FINGER CCHC DOMAIN-CONTAINING PROTEIN 3"/>
    <property type="match status" value="1"/>
</dbReference>
<evidence type="ECO:0000313" key="5">
    <source>
        <dbReference type="Proteomes" id="UP001166093"/>
    </source>
</evidence>
<gene>
    <name evidence="4" type="primary">Zcchc3_20</name>
    <name evidence="4" type="ORF">GTO93_0021633</name>
</gene>
<dbReference type="InterPro" id="IPR057811">
    <property type="entry name" value="RBD_ZCCHC3_2nd"/>
</dbReference>
<feature type="compositionally biased region" description="Basic and acidic residues" evidence="2">
    <location>
        <begin position="278"/>
        <end position="289"/>
    </location>
</feature>
<feature type="domain" description="CCHC-type" evidence="3">
    <location>
        <begin position="117"/>
        <end position="134"/>
    </location>
</feature>